<sequence length="68" mass="7404">MTLSGLLLTKIPDLFIGPLLCRFGTISLPIQPINYMQATLPFGHHHGNQNMGSSAPINYFLPPSGTDH</sequence>
<proteinExistence type="predicted"/>
<gene>
    <name evidence="1" type="ORF">SORBI_3003G160466</name>
</gene>
<dbReference type="Gramene" id="OQU86838">
    <property type="protein sequence ID" value="OQU86838"/>
    <property type="gene ID" value="SORBI_3003G160466"/>
</dbReference>
<keyword evidence="2" id="KW-1185">Reference proteome</keyword>
<protein>
    <submittedName>
        <fullName evidence="1">Uncharacterized protein</fullName>
    </submittedName>
</protein>
<evidence type="ECO:0000313" key="2">
    <source>
        <dbReference type="Proteomes" id="UP000000768"/>
    </source>
</evidence>
<organism evidence="1 2">
    <name type="scientific">Sorghum bicolor</name>
    <name type="common">Sorghum</name>
    <name type="synonym">Sorghum vulgare</name>
    <dbReference type="NCBI Taxonomy" id="4558"/>
    <lineage>
        <taxon>Eukaryota</taxon>
        <taxon>Viridiplantae</taxon>
        <taxon>Streptophyta</taxon>
        <taxon>Embryophyta</taxon>
        <taxon>Tracheophyta</taxon>
        <taxon>Spermatophyta</taxon>
        <taxon>Magnoliopsida</taxon>
        <taxon>Liliopsida</taxon>
        <taxon>Poales</taxon>
        <taxon>Poaceae</taxon>
        <taxon>PACMAD clade</taxon>
        <taxon>Panicoideae</taxon>
        <taxon>Andropogonodae</taxon>
        <taxon>Andropogoneae</taxon>
        <taxon>Sorghinae</taxon>
        <taxon>Sorghum</taxon>
    </lineage>
</organism>
<dbReference type="Proteomes" id="UP000000768">
    <property type="component" value="Chromosome 3"/>
</dbReference>
<accession>A0A1W0VXH5</accession>
<reference evidence="1 2" key="1">
    <citation type="journal article" date="2009" name="Nature">
        <title>The Sorghum bicolor genome and the diversification of grasses.</title>
        <authorList>
            <person name="Paterson A.H."/>
            <person name="Bowers J.E."/>
            <person name="Bruggmann R."/>
            <person name="Dubchak I."/>
            <person name="Grimwood J."/>
            <person name="Gundlach H."/>
            <person name="Haberer G."/>
            <person name="Hellsten U."/>
            <person name="Mitros T."/>
            <person name="Poliakov A."/>
            <person name="Schmutz J."/>
            <person name="Spannagl M."/>
            <person name="Tang H."/>
            <person name="Wang X."/>
            <person name="Wicker T."/>
            <person name="Bharti A.K."/>
            <person name="Chapman J."/>
            <person name="Feltus F.A."/>
            <person name="Gowik U."/>
            <person name="Grigoriev I.V."/>
            <person name="Lyons E."/>
            <person name="Maher C.A."/>
            <person name="Martis M."/>
            <person name="Narechania A."/>
            <person name="Otillar R.P."/>
            <person name="Penning B.W."/>
            <person name="Salamov A.A."/>
            <person name="Wang Y."/>
            <person name="Zhang L."/>
            <person name="Carpita N.C."/>
            <person name="Freeling M."/>
            <person name="Gingle A.R."/>
            <person name="Hash C.T."/>
            <person name="Keller B."/>
            <person name="Klein P."/>
            <person name="Kresovich S."/>
            <person name="McCann M.C."/>
            <person name="Ming R."/>
            <person name="Peterson D.G."/>
            <person name="Mehboob-ur-Rahman"/>
            <person name="Ware D."/>
            <person name="Westhoff P."/>
            <person name="Mayer K.F."/>
            <person name="Messing J."/>
            <person name="Rokhsar D.S."/>
        </authorList>
    </citation>
    <scope>NUCLEOTIDE SEQUENCE [LARGE SCALE GENOMIC DNA]</scope>
    <source>
        <strain evidence="2">cv. BTx623</strain>
    </source>
</reference>
<evidence type="ECO:0000313" key="1">
    <source>
        <dbReference type="EMBL" id="OQU86838.1"/>
    </source>
</evidence>
<name>A0A1W0VXH5_SORBI</name>
<dbReference type="EMBL" id="CM000762">
    <property type="protein sequence ID" value="OQU86838.1"/>
    <property type="molecule type" value="Genomic_DNA"/>
</dbReference>
<dbReference type="InParanoid" id="A0A1W0VXH5"/>
<dbReference type="AlphaFoldDB" id="A0A1W0VXH5"/>
<reference evidence="2" key="2">
    <citation type="journal article" date="2018" name="Plant J.">
        <title>The Sorghum bicolor reference genome: improved assembly, gene annotations, a transcriptome atlas, and signatures of genome organization.</title>
        <authorList>
            <person name="McCormick R.F."/>
            <person name="Truong S.K."/>
            <person name="Sreedasyam A."/>
            <person name="Jenkins J."/>
            <person name="Shu S."/>
            <person name="Sims D."/>
            <person name="Kennedy M."/>
            <person name="Amirebrahimi M."/>
            <person name="Weers B.D."/>
            <person name="McKinley B."/>
            <person name="Mattison A."/>
            <person name="Morishige D.T."/>
            <person name="Grimwood J."/>
            <person name="Schmutz J."/>
            <person name="Mullet J.E."/>
        </authorList>
    </citation>
    <scope>NUCLEOTIDE SEQUENCE [LARGE SCALE GENOMIC DNA]</scope>
    <source>
        <strain evidence="2">cv. BTx623</strain>
    </source>
</reference>